<accession>A0ABZ0USM4</accession>
<evidence type="ECO:0000256" key="1">
    <source>
        <dbReference type="SAM" id="Phobius"/>
    </source>
</evidence>
<feature type="transmembrane region" description="Helical" evidence="1">
    <location>
        <begin position="12"/>
        <end position="34"/>
    </location>
</feature>
<feature type="domain" description="Cell division protein FtsQ/DivIB C-terminal" evidence="2">
    <location>
        <begin position="122"/>
        <end position="232"/>
    </location>
</feature>
<evidence type="ECO:0000259" key="2">
    <source>
        <dbReference type="Pfam" id="PF03799"/>
    </source>
</evidence>
<gene>
    <name evidence="3" type="ORF">Fokcrypt_00206</name>
</gene>
<evidence type="ECO:0000313" key="3">
    <source>
        <dbReference type="EMBL" id="WPX97693.1"/>
    </source>
</evidence>
<keyword evidence="1" id="KW-1133">Transmembrane helix</keyword>
<name>A0ABZ0USM4_9RICK</name>
<organism evidence="3 4">
    <name type="scientific">Candidatus Fokinia crypta</name>
    <dbReference type="NCBI Taxonomy" id="1920990"/>
    <lineage>
        <taxon>Bacteria</taxon>
        <taxon>Pseudomonadati</taxon>
        <taxon>Pseudomonadota</taxon>
        <taxon>Alphaproteobacteria</taxon>
        <taxon>Rickettsiales</taxon>
        <taxon>Candidatus Midichloriaceae</taxon>
        <taxon>Candidatus Fokinia</taxon>
    </lineage>
</organism>
<proteinExistence type="predicted"/>
<reference evidence="3" key="1">
    <citation type="submission" date="2022-10" db="EMBL/GenBank/DDBJ databases">
        <title>Host association and intracellularity evolved multiple times independently in the Rickettsiales.</title>
        <authorList>
            <person name="Castelli M."/>
            <person name="Nardi T."/>
            <person name="Gammuto L."/>
            <person name="Bellinzona G."/>
            <person name="Sabaneyeva E."/>
            <person name="Potekhin A."/>
            <person name="Serra V."/>
            <person name="Petroni G."/>
            <person name="Sassera D."/>
        </authorList>
    </citation>
    <scope>NUCLEOTIDE SEQUENCE [LARGE SCALE GENOMIC DNA]</scope>
    <source>
        <strain evidence="3">US_Bl 11III1</strain>
    </source>
</reference>
<keyword evidence="1" id="KW-0812">Transmembrane</keyword>
<sequence length="247" mass="28823">MRYTFYEKIYCLFAGYFLFFVAYAASAFILFAVFHKKIVYDCCFSAVVFSSDKKLSRYLQKIVEENFRNTHPSAYQIYYTLTSQSTLLESISVKVSVNNTAVISAEKRKPFALWYESLDSSTFLLIDQYGDILSSQNATNRILYEPFSEIKLSVYGKNAAFKIYNAKIIYDTISHISSHILYLHLIENRRWNVVCKNGTIIMLPQQNAKEALSMLQPYISSMMRMYSKIDIRLFPEKFFLTPIVHQK</sequence>
<dbReference type="EMBL" id="CP110343">
    <property type="protein sequence ID" value="WPX97693.1"/>
    <property type="molecule type" value="Genomic_DNA"/>
</dbReference>
<evidence type="ECO:0000313" key="4">
    <source>
        <dbReference type="Proteomes" id="UP001325140"/>
    </source>
</evidence>
<protein>
    <submittedName>
        <fullName evidence="3">FtsQ family protein</fullName>
    </submittedName>
</protein>
<keyword evidence="4" id="KW-1185">Reference proteome</keyword>
<dbReference type="Proteomes" id="UP001325140">
    <property type="component" value="Chromosome"/>
</dbReference>
<keyword evidence="1" id="KW-0472">Membrane</keyword>
<dbReference type="InterPro" id="IPR005548">
    <property type="entry name" value="Cell_div_FtsQ/DivIB_C"/>
</dbReference>
<dbReference type="Pfam" id="PF03799">
    <property type="entry name" value="FtsQ_DivIB_C"/>
    <property type="match status" value="1"/>
</dbReference>